<evidence type="ECO:0000313" key="3">
    <source>
        <dbReference type="Proteomes" id="UP000298652"/>
    </source>
</evidence>
<keyword evidence="3" id="KW-1185">Reference proteome</keyword>
<name>A0A4U6TL24_SETVI</name>
<dbReference type="Gramene" id="TKW01914">
    <property type="protein sequence ID" value="TKW01914"/>
    <property type="gene ID" value="SEVIR_8G209400v2"/>
</dbReference>
<feature type="compositionally biased region" description="Basic residues" evidence="1">
    <location>
        <begin position="83"/>
        <end position="105"/>
    </location>
</feature>
<dbReference type="Gramene" id="TKW01913">
    <property type="protein sequence ID" value="TKW01913"/>
    <property type="gene ID" value="SEVIR_8G209400v2"/>
</dbReference>
<evidence type="ECO:0000256" key="1">
    <source>
        <dbReference type="SAM" id="MobiDB-lite"/>
    </source>
</evidence>
<dbReference type="Proteomes" id="UP000298652">
    <property type="component" value="Chromosome 8"/>
</dbReference>
<gene>
    <name evidence="2" type="ORF">SEVIR_8G209400v2</name>
</gene>
<dbReference type="AlphaFoldDB" id="A0A4U6TL24"/>
<feature type="compositionally biased region" description="Basic and acidic residues" evidence="1">
    <location>
        <begin position="1"/>
        <end position="20"/>
    </location>
</feature>
<dbReference type="EMBL" id="CM016559">
    <property type="protein sequence ID" value="TKW01914.1"/>
    <property type="molecule type" value="Genomic_DNA"/>
</dbReference>
<proteinExistence type="predicted"/>
<reference evidence="2 3" key="1">
    <citation type="submission" date="2019-03" db="EMBL/GenBank/DDBJ databases">
        <title>WGS assembly of Setaria viridis.</title>
        <authorList>
            <person name="Huang P."/>
            <person name="Jenkins J."/>
            <person name="Grimwood J."/>
            <person name="Barry K."/>
            <person name="Healey A."/>
            <person name="Mamidi S."/>
            <person name="Sreedasyam A."/>
            <person name="Shu S."/>
            <person name="Feldman M."/>
            <person name="Wu J."/>
            <person name="Yu Y."/>
            <person name="Chen C."/>
            <person name="Johnson J."/>
            <person name="Rokhsar D."/>
            <person name="Baxter I."/>
            <person name="Schmutz J."/>
            <person name="Brutnell T."/>
            <person name="Kellogg E."/>
        </authorList>
    </citation>
    <scope>NUCLEOTIDE SEQUENCE [LARGE SCALE GENOMIC DNA]</scope>
    <source>
        <strain evidence="3">cv. A10</strain>
    </source>
</reference>
<organism evidence="2 3">
    <name type="scientific">Setaria viridis</name>
    <name type="common">Green bristlegrass</name>
    <name type="synonym">Setaria italica subsp. viridis</name>
    <dbReference type="NCBI Taxonomy" id="4556"/>
    <lineage>
        <taxon>Eukaryota</taxon>
        <taxon>Viridiplantae</taxon>
        <taxon>Streptophyta</taxon>
        <taxon>Embryophyta</taxon>
        <taxon>Tracheophyta</taxon>
        <taxon>Spermatophyta</taxon>
        <taxon>Magnoliopsida</taxon>
        <taxon>Liliopsida</taxon>
        <taxon>Poales</taxon>
        <taxon>Poaceae</taxon>
        <taxon>PACMAD clade</taxon>
        <taxon>Panicoideae</taxon>
        <taxon>Panicodae</taxon>
        <taxon>Paniceae</taxon>
        <taxon>Cenchrinae</taxon>
        <taxon>Setaria</taxon>
    </lineage>
</organism>
<dbReference type="EMBL" id="CM016559">
    <property type="protein sequence ID" value="TKW01913.1"/>
    <property type="molecule type" value="Genomic_DNA"/>
</dbReference>
<sequence>MDGGIGEERRRTASRCDESPARPVGGAKMMSHLRADGRMGRFCGSSLEKSGRNGSAATSSPIQAPQFGAFSPAHKSAAAQSPRRCRTCPRARPPQRRRCRPRPRRRARSSCQCRLFPRPRHRARRAFASSSLTVGARAAPEEVEPPGLGLLLIAPPKRLRGCAAVVPWLLPLATVPY</sequence>
<evidence type="ECO:0000313" key="2">
    <source>
        <dbReference type="EMBL" id="TKW01914.1"/>
    </source>
</evidence>
<feature type="region of interest" description="Disordered" evidence="1">
    <location>
        <begin position="1"/>
        <end position="105"/>
    </location>
</feature>
<feature type="compositionally biased region" description="Polar residues" evidence="1">
    <location>
        <begin position="52"/>
        <end position="63"/>
    </location>
</feature>
<protein>
    <submittedName>
        <fullName evidence="2">Uncharacterized protein</fullName>
    </submittedName>
</protein>
<accession>A0A4U6TL24</accession>